<evidence type="ECO:0000256" key="2">
    <source>
        <dbReference type="ARBA" id="ARBA00006653"/>
    </source>
</evidence>
<dbReference type="OMA" id="TDINQRC"/>
<comment type="subcellular location">
    <subcellularLocation>
        <location evidence="1">Golgi apparatus membrane</location>
        <topology evidence="1">Peripheral membrane protein</topology>
    </subcellularLocation>
</comment>
<protein>
    <recommendedName>
        <fullName evidence="3">Conserved oligomeric Golgi complex subunit 1</fullName>
    </recommendedName>
</protein>
<keyword evidence="10" id="KW-1185">Reference proteome</keyword>
<dbReference type="STRING" id="30069.A0A182YBC7"/>
<evidence type="ECO:0000256" key="1">
    <source>
        <dbReference type="ARBA" id="ARBA00004395"/>
    </source>
</evidence>
<dbReference type="InterPro" id="IPR016040">
    <property type="entry name" value="NAD(P)-bd_dom"/>
</dbReference>
<dbReference type="InterPro" id="IPR033370">
    <property type="entry name" value="COG1"/>
</dbReference>
<dbReference type="GO" id="GO:0015031">
    <property type="term" value="P:protein transport"/>
    <property type="evidence" value="ECO:0007669"/>
    <property type="project" value="UniProtKB-KW"/>
</dbReference>
<sequence>MQKIVFFGGTGMTGQCAVRYALKKGLTVRLLVRNEATVPEDFKAKVELVKGDVTNVEDVKKAVAGQELVCVVLGTRNDLKPTTAMSDGMTNIITAMKEASLKRFSVCLSSFLFMEPEKVPAIFVNINGEHRRMLEAVKGCGLEYRAVLPPHIADEPQAKFDTAYDKSPGQSRSISKLDLGQFLVDCLFEEAHAGKVIGILQVEENESFSENYAKMAKTVDLLNIDVDQLFKQHNVAEIDLVHKRLLNEIELKREELRTMVGERYRDLLKAADTIGDMKQTAGSIIGNIDRITVRCQQLNDHNLIGFRTGTDYQRMQKKHRDHNFHGVIVQIKLLTGLPEMIWSSIDREDYFVATQLFIFARHISTGLSLDTERETMRKFPVAAKQWQVLSQFFFTIEAACRESLGREELSVAVAAKSLASWLLLESCPVEQTLSMFTERRSKAFLDVLAESEAVYEKVKDKLLASLKVVIGTVRLFYECFIDDGTEDDLLVGGFQRELQHITGDKAAPTIGLIRSEDPMIMQMVPEMIAKFRPRLERITLEEEKVRAAVSAFLKSIETAVAGRLKRLVSLVPSIKTLHDIKMQAIALEKPSHWGTITARLGLPEGTDFYATFYQRLINDRMQSIIKSAWTETVQQTRVDVLHLLNQKPVDLKAFVWKESLDDVPLNLKTALDRSVPSNRRLLMKARGYTPALVELSDSLNGRLQTLTCDVGAFLSSSSSRVEIEEMLSYFRQCCVEGIAELITAIKSAEFEPTVERYATLARFLTAVRELCPALRECFIPTTIGVLPDRWPSSGRKSSSTVAVSEEDPDRWSKVSGLLEDESLQCWTLWVERFQQHWPSLPVAVGYGTLLNDFPVWETVTIEENDENNQPIQSTIRVPSQPSFPVQKCLHHIHELLNDAIPQTIPRPTMLLIVERLAGILLAHYTTLADDSFVKQNQTVALQFYLDSRFLQLMLIGRDQRQLSESFNELVGRFKSYIDPFDFDVFYAHLNANVKRSVLKLQHFLGALICHSEQLATVVGSEAGVLVPSSSTAVVDKNPNILALSSNSLNLVWFPLLPVVSKETSPMTVVDTIELGSASGRNETTFTTKDSRKTTTGDGAAKQSTTKEATTPAATAQNYAKGAAAFFGLDKDWFR</sequence>
<feature type="domain" description="NAD(P)-binding" evidence="8">
    <location>
        <begin position="8"/>
        <end position="189"/>
    </location>
</feature>
<evidence type="ECO:0000256" key="6">
    <source>
        <dbReference type="ARBA" id="ARBA00023034"/>
    </source>
</evidence>
<dbReference type="AlphaFoldDB" id="A0A182YBC7"/>
<organism evidence="9 10">
    <name type="scientific">Anopheles stephensi</name>
    <name type="common">Indo-Pakistan malaria mosquito</name>
    <dbReference type="NCBI Taxonomy" id="30069"/>
    <lineage>
        <taxon>Eukaryota</taxon>
        <taxon>Metazoa</taxon>
        <taxon>Ecdysozoa</taxon>
        <taxon>Arthropoda</taxon>
        <taxon>Hexapoda</taxon>
        <taxon>Insecta</taxon>
        <taxon>Pterygota</taxon>
        <taxon>Neoptera</taxon>
        <taxon>Endopterygota</taxon>
        <taxon>Diptera</taxon>
        <taxon>Nematocera</taxon>
        <taxon>Culicoidea</taxon>
        <taxon>Culicidae</taxon>
        <taxon>Anophelinae</taxon>
        <taxon>Anopheles</taxon>
    </lineage>
</organism>
<dbReference type="EnsemblMetazoa" id="ASTEI05763-RA">
    <property type="protein sequence ID" value="ASTEI05763-PA"/>
    <property type="gene ID" value="ASTEI05763"/>
</dbReference>
<name>A0A182YBC7_ANOST</name>
<reference evidence="10" key="1">
    <citation type="journal article" date="2014" name="Genome Biol.">
        <title>Genome analysis of a major urban malaria vector mosquito, Anopheles stephensi.</title>
        <authorList>
            <person name="Jiang X."/>
            <person name="Peery A."/>
            <person name="Hall A.B."/>
            <person name="Sharma A."/>
            <person name="Chen X.G."/>
            <person name="Waterhouse R.M."/>
            <person name="Komissarov A."/>
            <person name="Riehle M.M."/>
            <person name="Shouche Y."/>
            <person name="Sharakhova M.V."/>
            <person name="Lawson D."/>
            <person name="Pakpour N."/>
            <person name="Arensburger P."/>
            <person name="Davidson V.L."/>
            <person name="Eiglmeier K."/>
            <person name="Emrich S."/>
            <person name="George P."/>
            <person name="Kennedy R.C."/>
            <person name="Mane S.P."/>
            <person name="Maslen G."/>
            <person name="Oringanje C."/>
            <person name="Qi Y."/>
            <person name="Settlage R."/>
            <person name="Tojo M."/>
            <person name="Tubio J.M."/>
            <person name="Unger M.F."/>
            <person name="Wang B."/>
            <person name="Vernick K.D."/>
            <person name="Ribeiro J.M."/>
            <person name="James A.A."/>
            <person name="Michel K."/>
            <person name="Riehle M.A."/>
            <person name="Luckhart S."/>
            <person name="Sharakhov I.V."/>
            <person name="Tu Z."/>
        </authorList>
    </citation>
    <scope>NUCLEOTIDE SEQUENCE [LARGE SCALE GENOMIC DNA]</scope>
    <source>
        <strain evidence="10">Indian</strain>
    </source>
</reference>
<evidence type="ECO:0000313" key="10">
    <source>
        <dbReference type="Proteomes" id="UP000076408"/>
    </source>
</evidence>
<dbReference type="VEuPathDB" id="VectorBase:ASTEI05763"/>
<reference evidence="9" key="2">
    <citation type="submission" date="2020-05" db="UniProtKB">
        <authorList>
            <consortium name="EnsemblMetazoa"/>
        </authorList>
    </citation>
    <scope>IDENTIFICATION</scope>
    <source>
        <strain evidence="9">Indian</strain>
    </source>
</reference>
<evidence type="ECO:0000313" key="9">
    <source>
        <dbReference type="EnsemblMetazoa" id="ASTEI05763-PA"/>
    </source>
</evidence>
<dbReference type="InterPro" id="IPR036291">
    <property type="entry name" value="NAD(P)-bd_dom_sf"/>
</dbReference>
<dbReference type="Proteomes" id="UP000076408">
    <property type="component" value="Unassembled WGS sequence"/>
</dbReference>
<dbReference type="PANTHER" id="PTHR31658:SF0">
    <property type="entry name" value="CONSERVED OLIGOMERIC GOLGI COMPLEX SUBUNIT 1"/>
    <property type="match status" value="1"/>
</dbReference>
<comment type="similarity">
    <text evidence="2">Belongs to the COG1 family.</text>
</comment>
<dbReference type="GO" id="GO:0006891">
    <property type="term" value="P:intra-Golgi vesicle-mediated transport"/>
    <property type="evidence" value="ECO:0007669"/>
    <property type="project" value="InterPro"/>
</dbReference>
<dbReference type="SUPFAM" id="SSF51735">
    <property type="entry name" value="NAD(P)-binding Rossmann-fold domains"/>
    <property type="match status" value="1"/>
</dbReference>
<evidence type="ECO:0000256" key="7">
    <source>
        <dbReference type="ARBA" id="ARBA00023136"/>
    </source>
</evidence>
<dbReference type="VEuPathDB" id="VectorBase:ASTE004174"/>
<keyword evidence="5" id="KW-0653">Protein transport</keyword>
<evidence type="ECO:0000256" key="5">
    <source>
        <dbReference type="ARBA" id="ARBA00022927"/>
    </source>
</evidence>
<dbReference type="VEuPathDB" id="VectorBase:ASTEI20_034874"/>
<keyword evidence="4" id="KW-0813">Transport</keyword>
<accession>A0A182YBC7</accession>
<dbReference type="Pfam" id="PF13460">
    <property type="entry name" value="NAD_binding_10"/>
    <property type="match status" value="1"/>
</dbReference>
<evidence type="ECO:0000256" key="3">
    <source>
        <dbReference type="ARBA" id="ARBA00020978"/>
    </source>
</evidence>
<keyword evidence="6" id="KW-0333">Golgi apparatus</keyword>
<proteinExistence type="inferred from homology"/>
<evidence type="ECO:0000256" key="4">
    <source>
        <dbReference type="ARBA" id="ARBA00022448"/>
    </source>
</evidence>
<dbReference type="GO" id="GO:0003824">
    <property type="term" value="F:catalytic activity"/>
    <property type="evidence" value="ECO:0007669"/>
    <property type="project" value="UniProtKB-ARBA"/>
</dbReference>
<dbReference type="GO" id="GO:0017119">
    <property type="term" value="C:Golgi transport complex"/>
    <property type="evidence" value="ECO:0007669"/>
    <property type="project" value="InterPro"/>
</dbReference>
<evidence type="ECO:0000259" key="8">
    <source>
        <dbReference type="Pfam" id="PF13460"/>
    </source>
</evidence>
<dbReference type="CDD" id="cd05244">
    <property type="entry name" value="BVR-B_like_SDR_a"/>
    <property type="match status" value="1"/>
</dbReference>
<dbReference type="Pfam" id="PF08700">
    <property type="entry name" value="VPS51_Exo84_N"/>
    <property type="match status" value="1"/>
</dbReference>
<keyword evidence="7" id="KW-0472">Membrane</keyword>
<dbReference type="GO" id="GO:0000139">
    <property type="term" value="C:Golgi membrane"/>
    <property type="evidence" value="ECO:0007669"/>
    <property type="project" value="UniProtKB-SubCell"/>
</dbReference>
<dbReference type="Gene3D" id="3.40.50.720">
    <property type="entry name" value="NAD(P)-binding Rossmann-like Domain"/>
    <property type="match status" value="1"/>
</dbReference>
<dbReference type="PANTHER" id="PTHR31658">
    <property type="entry name" value="CONSERVED OLIGOMERIC GOLGI COMPLEX SUBUNIT 1"/>
    <property type="match status" value="1"/>
</dbReference>